<dbReference type="InterPro" id="IPR029060">
    <property type="entry name" value="PIN-like_dom_sf"/>
</dbReference>
<keyword evidence="1 6" id="KW-1277">Toxin-antitoxin system</keyword>
<feature type="domain" description="PIN" evidence="7">
    <location>
        <begin position="2"/>
        <end position="112"/>
    </location>
</feature>
<keyword evidence="4 6" id="KW-0378">Hydrolase</keyword>
<comment type="caution">
    <text evidence="8">The sequence shown here is derived from an EMBL/GenBank/DDBJ whole genome shotgun (WGS) entry which is preliminary data.</text>
</comment>
<dbReference type="GO" id="GO:0000287">
    <property type="term" value="F:magnesium ion binding"/>
    <property type="evidence" value="ECO:0007669"/>
    <property type="project" value="UniProtKB-UniRule"/>
</dbReference>
<dbReference type="AlphaFoldDB" id="I0UV70"/>
<keyword evidence="2 6" id="KW-0540">Nuclease</keyword>
<dbReference type="Pfam" id="PF01850">
    <property type="entry name" value="PIN"/>
    <property type="match status" value="1"/>
</dbReference>
<comment type="similarity">
    <text evidence="6">Belongs to the PINc/VapC protein family.</text>
</comment>
<name>I0UV70_9MICC</name>
<feature type="binding site" evidence="6">
    <location>
        <position position="86"/>
    </location>
    <ligand>
        <name>Mg(2+)</name>
        <dbReference type="ChEBI" id="CHEBI:18420"/>
    </ligand>
</feature>
<dbReference type="GO" id="GO:0004540">
    <property type="term" value="F:RNA nuclease activity"/>
    <property type="evidence" value="ECO:0007669"/>
    <property type="project" value="InterPro"/>
</dbReference>
<comment type="cofactor">
    <cofactor evidence="6">
        <name>Mg(2+)</name>
        <dbReference type="ChEBI" id="CHEBI:18420"/>
    </cofactor>
</comment>
<accession>I0UV70</accession>
<evidence type="ECO:0000256" key="5">
    <source>
        <dbReference type="ARBA" id="ARBA00022842"/>
    </source>
</evidence>
<reference evidence="8" key="1">
    <citation type="submission" date="2012-03" db="EMBL/GenBank/DDBJ databases">
        <authorList>
            <person name="Durkin A.S."/>
            <person name="McCorrison J."/>
            <person name="Torralba M."/>
            <person name="Gillis M."/>
            <person name="Methe B."/>
            <person name="Sutton G."/>
            <person name="Nelson K.E."/>
        </authorList>
    </citation>
    <scope>NUCLEOTIDE SEQUENCE [LARGE SCALE GENOMIC DNA]</scope>
    <source>
        <strain evidence="8">F0474</strain>
    </source>
</reference>
<dbReference type="RefSeq" id="WP_006887462.1">
    <property type="nucleotide sequence ID" value="NZ_AJJQ01000009.1"/>
</dbReference>
<comment type="function">
    <text evidence="6">Toxic component of a toxin-antitoxin (TA) system. An RNase.</text>
</comment>
<keyword evidence="3 6" id="KW-0479">Metal-binding</keyword>
<organism evidence="8 9">
    <name type="scientific">Rothia aeria F0474</name>
    <dbReference type="NCBI Taxonomy" id="1125724"/>
    <lineage>
        <taxon>Bacteria</taxon>
        <taxon>Bacillati</taxon>
        <taxon>Actinomycetota</taxon>
        <taxon>Actinomycetes</taxon>
        <taxon>Micrococcales</taxon>
        <taxon>Micrococcaceae</taxon>
        <taxon>Rothia</taxon>
    </lineage>
</organism>
<evidence type="ECO:0000256" key="2">
    <source>
        <dbReference type="ARBA" id="ARBA00022722"/>
    </source>
</evidence>
<sequence length="122" mass="14029">MILVDTNVWIDHLHHAEPELSELLIRDEICCHDLVLTELALGSLKKRDEFLSALSELKRLPAVDDHEVRWFIEKRKLWGRGLSAVDVYLLASVVVVPGTTLWTRDKRLRDVAQDLGCRFENG</sequence>
<evidence type="ECO:0000313" key="9">
    <source>
        <dbReference type="Proteomes" id="UP000004863"/>
    </source>
</evidence>
<dbReference type="Gene3D" id="3.40.50.1010">
    <property type="entry name" value="5'-nuclease"/>
    <property type="match status" value="1"/>
</dbReference>
<dbReference type="SUPFAM" id="SSF88723">
    <property type="entry name" value="PIN domain-like"/>
    <property type="match status" value="1"/>
</dbReference>
<dbReference type="GO" id="GO:0016787">
    <property type="term" value="F:hydrolase activity"/>
    <property type="evidence" value="ECO:0007669"/>
    <property type="project" value="UniProtKB-KW"/>
</dbReference>
<evidence type="ECO:0000256" key="1">
    <source>
        <dbReference type="ARBA" id="ARBA00022649"/>
    </source>
</evidence>
<dbReference type="InterPro" id="IPR022907">
    <property type="entry name" value="VapC_family"/>
</dbReference>
<dbReference type="InterPro" id="IPR002716">
    <property type="entry name" value="PIN_dom"/>
</dbReference>
<dbReference type="OrthoDB" id="329172at2"/>
<dbReference type="PATRIC" id="fig|1125724.3.peg.477"/>
<dbReference type="GeneID" id="93862541"/>
<evidence type="ECO:0000256" key="3">
    <source>
        <dbReference type="ARBA" id="ARBA00022723"/>
    </source>
</evidence>
<gene>
    <name evidence="6" type="primary">vapC</name>
    <name evidence="8" type="ORF">HMPREF1324_1476</name>
</gene>
<evidence type="ECO:0000256" key="6">
    <source>
        <dbReference type="HAMAP-Rule" id="MF_00265"/>
    </source>
</evidence>
<keyword evidence="5 6" id="KW-0460">Magnesium</keyword>
<dbReference type="GO" id="GO:0090729">
    <property type="term" value="F:toxin activity"/>
    <property type="evidence" value="ECO:0007669"/>
    <property type="project" value="UniProtKB-KW"/>
</dbReference>
<dbReference type="HAMAP" id="MF_00265">
    <property type="entry name" value="VapC_Nob1"/>
    <property type="match status" value="1"/>
</dbReference>
<dbReference type="EC" id="3.1.-.-" evidence="6"/>
<keyword evidence="9" id="KW-1185">Reference proteome</keyword>
<evidence type="ECO:0000313" key="8">
    <source>
        <dbReference type="EMBL" id="EID51773.1"/>
    </source>
</evidence>
<keyword evidence="6" id="KW-0800">Toxin</keyword>
<protein>
    <recommendedName>
        <fullName evidence="6">Ribonuclease VapC</fullName>
        <shortName evidence="6">RNase VapC</shortName>
        <ecNumber evidence="6">3.1.-.-</ecNumber>
    </recommendedName>
    <alternativeName>
        <fullName evidence="6">Toxin VapC</fullName>
    </alternativeName>
</protein>
<dbReference type="Proteomes" id="UP000004863">
    <property type="component" value="Unassembled WGS sequence"/>
</dbReference>
<evidence type="ECO:0000259" key="7">
    <source>
        <dbReference type="Pfam" id="PF01850"/>
    </source>
</evidence>
<feature type="binding site" evidence="6">
    <location>
        <position position="5"/>
    </location>
    <ligand>
        <name>Mg(2+)</name>
        <dbReference type="ChEBI" id="CHEBI:18420"/>
    </ligand>
</feature>
<evidence type="ECO:0000256" key="4">
    <source>
        <dbReference type="ARBA" id="ARBA00022801"/>
    </source>
</evidence>
<proteinExistence type="inferred from homology"/>
<dbReference type="EMBL" id="AJJQ01000009">
    <property type="protein sequence ID" value="EID51773.1"/>
    <property type="molecule type" value="Genomic_DNA"/>
</dbReference>